<feature type="region of interest" description="Disordered" evidence="7">
    <location>
        <begin position="108"/>
        <end position="155"/>
    </location>
</feature>
<evidence type="ECO:0000256" key="5">
    <source>
        <dbReference type="ARBA" id="ARBA00023163"/>
    </source>
</evidence>
<comment type="subcellular location">
    <subcellularLocation>
        <location evidence="1">Nucleus</location>
    </subcellularLocation>
</comment>
<dbReference type="Proteomes" id="UP000270296">
    <property type="component" value="Unassembled WGS sequence"/>
</dbReference>
<keyword evidence="6" id="KW-0539">Nucleus</keyword>
<dbReference type="GO" id="GO:0035267">
    <property type="term" value="C:NuA4 histone acetyltransferase complex"/>
    <property type="evidence" value="ECO:0007669"/>
    <property type="project" value="TreeGrafter"/>
</dbReference>
<evidence type="ECO:0000313" key="9">
    <source>
        <dbReference type="Proteomes" id="UP000270296"/>
    </source>
</evidence>
<evidence type="ECO:0000313" key="8">
    <source>
        <dbReference type="EMBL" id="VDP22943.1"/>
    </source>
</evidence>
<dbReference type="EMBL" id="UZAM01012672">
    <property type="protein sequence ID" value="VDP22943.1"/>
    <property type="molecule type" value="Genomic_DNA"/>
</dbReference>
<name>A0A183J0K2_9BILA</name>
<evidence type="ECO:0000256" key="6">
    <source>
        <dbReference type="ARBA" id="ARBA00023242"/>
    </source>
</evidence>
<reference evidence="10" key="1">
    <citation type="submission" date="2016-06" db="UniProtKB">
        <authorList>
            <consortium name="WormBaseParasite"/>
        </authorList>
    </citation>
    <scope>IDENTIFICATION</scope>
</reference>
<dbReference type="AlphaFoldDB" id="A0A183J0K2"/>
<keyword evidence="5" id="KW-0804">Transcription</keyword>
<dbReference type="Pfam" id="PF07904">
    <property type="entry name" value="Eaf7"/>
    <property type="match status" value="1"/>
</dbReference>
<dbReference type="GO" id="GO:0005634">
    <property type="term" value="C:nucleus"/>
    <property type="evidence" value="ECO:0007669"/>
    <property type="project" value="UniProtKB-SubCell"/>
</dbReference>
<evidence type="ECO:0000256" key="4">
    <source>
        <dbReference type="ARBA" id="ARBA00023015"/>
    </source>
</evidence>
<evidence type="ECO:0000256" key="2">
    <source>
        <dbReference type="ARBA" id="ARBA00007117"/>
    </source>
</evidence>
<keyword evidence="3" id="KW-0156">Chromatin regulator</keyword>
<evidence type="ECO:0000256" key="3">
    <source>
        <dbReference type="ARBA" id="ARBA00022853"/>
    </source>
</evidence>
<dbReference type="OrthoDB" id="5595141at2759"/>
<feature type="region of interest" description="Disordered" evidence="7">
    <location>
        <begin position="1"/>
        <end position="21"/>
    </location>
</feature>
<proteinExistence type="inferred from homology"/>
<sequence length="155" mass="17459">MSDSSSSVKTSDSEDSNIEQVPRKFTTKEKIVLLSALINHRPVGVNRHFAMLCILDRLKQAGIECTNDDVWTFLRTLYNLEKIEEMEPPIPFIAKRIDFDTQVGKFLDSKGEEEETASQEEAKPSGTHTAEEGDEPSIPDDCPLSLLVNRAKRLH</sequence>
<dbReference type="PANTHER" id="PTHR13581:SF5">
    <property type="entry name" value="MRG_MORF4L-BINDING PROTEIN"/>
    <property type="match status" value="1"/>
</dbReference>
<reference evidence="8 9" key="2">
    <citation type="submission" date="2018-11" db="EMBL/GenBank/DDBJ databases">
        <authorList>
            <consortium name="Pathogen Informatics"/>
        </authorList>
    </citation>
    <scope>NUCLEOTIDE SEQUENCE [LARGE SCALE GENOMIC DNA]</scope>
</reference>
<protein>
    <submittedName>
        <fullName evidence="10">WIYLD domain-containing protein</fullName>
    </submittedName>
</protein>
<dbReference type="GO" id="GO:0006357">
    <property type="term" value="P:regulation of transcription by RNA polymerase II"/>
    <property type="evidence" value="ECO:0007669"/>
    <property type="project" value="TreeGrafter"/>
</dbReference>
<evidence type="ECO:0000256" key="7">
    <source>
        <dbReference type="SAM" id="MobiDB-lite"/>
    </source>
</evidence>
<dbReference type="GO" id="GO:0006325">
    <property type="term" value="P:chromatin organization"/>
    <property type="evidence" value="ECO:0007669"/>
    <property type="project" value="UniProtKB-KW"/>
</dbReference>
<dbReference type="PANTHER" id="PTHR13581">
    <property type="entry name" value="MRG-BINDING PROTEIN"/>
    <property type="match status" value="1"/>
</dbReference>
<evidence type="ECO:0000256" key="1">
    <source>
        <dbReference type="ARBA" id="ARBA00004123"/>
    </source>
</evidence>
<comment type="similarity">
    <text evidence="2">Belongs to the EAF7 family.</text>
</comment>
<organism evidence="10">
    <name type="scientific">Soboliphyme baturini</name>
    <dbReference type="NCBI Taxonomy" id="241478"/>
    <lineage>
        <taxon>Eukaryota</taxon>
        <taxon>Metazoa</taxon>
        <taxon>Ecdysozoa</taxon>
        <taxon>Nematoda</taxon>
        <taxon>Enoplea</taxon>
        <taxon>Dorylaimia</taxon>
        <taxon>Dioctophymatida</taxon>
        <taxon>Dioctophymatoidea</taxon>
        <taxon>Soboliphymatidae</taxon>
        <taxon>Soboliphyme</taxon>
    </lineage>
</organism>
<dbReference type="WBParaSite" id="SBAD_0000974201-mRNA-1">
    <property type="protein sequence ID" value="SBAD_0000974201-mRNA-1"/>
    <property type="gene ID" value="SBAD_0000974201"/>
</dbReference>
<keyword evidence="4" id="KW-0805">Transcription regulation</keyword>
<accession>A0A183J0K2</accession>
<feature type="compositionally biased region" description="Low complexity" evidence="7">
    <location>
        <begin position="1"/>
        <end position="10"/>
    </location>
</feature>
<keyword evidence="9" id="KW-1185">Reference proteome</keyword>
<evidence type="ECO:0000313" key="10">
    <source>
        <dbReference type="WBParaSite" id="SBAD_0000974201-mRNA-1"/>
    </source>
</evidence>
<dbReference type="InterPro" id="IPR012423">
    <property type="entry name" value="Eaf7/MRGBP"/>
</dbReference>
<gene>
    <name evidence="8" type="ORF">SBAD_LOCUS9400</name>
</gene>